<dbReference type="Gene3D" id="2.60.40.640">
    <property type="match status" value="1"/>
</dbReference>
<dbReference type="PANTHER" id="PTHR48125:SF10">
    <property type="entry name" value="OS12G0136300 PROTEIN"/>
    <property type="match status" value="1"/>
</dbReference>
<evidence type="ECO:0000256" key="1">
    <source>
        <dbReference type="SAM" id="MobiDB-lite"/>
    </source>
</evidence>
<dbReference type="PANTHER" id="PTHR48125">
    <property type="entry name" value="LP07818P1"/>
    <property type="match status" value="1"/>
</dbReference>
<dbReference type="OrthoDB" id="2333384at2759"/>
<evidence type="ECO:0000313" key="2">
    <source>
        <dbReference type="EMBL" id="KAG0665142.1"/>
    </source>
</evidence>
<proteinExistence type="predicted"/>
<feature type="compositionally biased region" description="Gly residues" evidence="1">
    <location>
        <begin position="690"/>
        <end position="709"/>
    </location>
</feature>
<dbReference type="CDD" id="cd22952">
    <property type="entry name" value="ART10-like"/>
    <property type="match status" value="1"/>
</dbReference>
<name>A0A9P6W6F1_RHOMI</name>
<evidence type="ECO:0008006" key="4">
    <source>
        <dbReference type="Google" id="ProtNLM"/>
    </source>
</evidence>
<feature type="region of interest" description="Disordered" evidence="1">
    <location>
        <begin position="585"/>
        <end position="661"/>
    </location>
</feature>
<dbReference type="AlphaFoldDB" id="A0A9P6W6F1"/>
<feature type="region of interest" description="Disordered" evidence="1">
    <location>
        <begin position="331"/>
        <end position="351"/>
    </location>
</feature>
<accession>A0A9P6W6F1</accession>
<evidence type="ECO:0000313" key="3">
    <source>
        <dbReference type="Proteomes" id="UP000777482"/>
    </source>
</evidence>
<feature type="region of interest" description="Disordered" evidence="1">
    <location>
        <begin position="676"/>
        <end position="709"/>
    </location>
</feature>
<feature type="compositionally biased region" description="Low complexity" evidence="1">
    <location>
        <begin position="592"/>
        <end position="602"/>
    </location>
</feature>
<dbReference type="Proteomes" id="UP000777482">
    <property type="component" value="Unassembled WGS sequence"/>
</dbReference>
<feature type="region of interest" description="Disordered" evidence="1">
    <location>
        <begin position="539"/>
        <end position="563"/>
    </location>
</feature>
<dbReference type="EMBL" id="PUHQ01000010">
    <property type="protein sequence ID" value="KAG0665142.1"/>
    <property type="molecule type" value="Genomic_DNA"/>
</dbReference>
<comment type="caution">
    <text evidence="2">The sequence shown here is derived from an EMBL/GenBank/DDBJ whole genome shotgun (WGS) entry which is preliminary data.</text>
</comment>
<feature type="compositionally biased region" description="Polar residues" evidence="1">
    <location>
        <begin position="49"/>
        <end position="59"/>
    </location>
</feature>
<protein>
    <recommendedName>
        <fullName evidence="4">Arrestin-like N-terminal domain-containing protein</fullName>
    </recommendedName>
</protein>
<keyword evidence="3" id="KW-1185">Reference proteome</keyword>
<feature type="region of interest" description="Disordered" evidence="1">
    <location>
        <begin position="48"/>
        <end position="91"/>
    </location>
</feature>
<feature type="region of interest" description="Disordered" evidence="1">
    <location>
        <begin position="235"/>
        <end position="277"/>
    </location>
</feature>
<feature type="compositionally biased region" description="Pro residues" evidence="1">
    <location>
        <begin position="242"/>
        <end position="251"/>
    </location>
</feature>
<feature type="compositionally biased region" description="Low complexity" evidence="1">
    <location>
        <begin position="260"/>
        <end position="277"/>
    </location>
</feature>
<gene>
    <name evidence="2" type="ORF">C6P46_000239</name>
</gene>
<feature type="compositionally biased region" description="Polar residues" evidence="1">
    <location>
        <begin position="333"/>
        <end position="346"/>
    </location>
</feature>
<organism evidence="2 3">
    <name type="scientific">Rhodotorula mucilaginosa</name>
    <name type="common">Yeast</name>
    <name type="synonym">Rhodotorula rubra</name>
    <dbReference type="NCBI Taxonomy" id="5537"/>
    <lineage>
        <taxon>Eukaryota</taxon>
        <taxon>Fungi</taxon>
        <taxon>Dikarya</taxon>
        <taxon>Basidiomycota</taxon>
        <taxon>Pucciniomycotina</taxon>
        <taxon>Microbotryomycetes</taxon>
        <taxon>Sporidiobolales</taxon>
        <taxon>Sporidiobolaceae</taxon>
        <taxon>Rhodotorula</taxon>
    </lineage>
</organism>
<sequence length="709" mass="75534">MSRRDEALTAVDGLLTTVRTQIAAALDDGTHDGSHHPPSLVDRLRLAVQPSTPSSQPETAINHDGDALPSYSRADDTADDDNDDSSLPPRRARRLESKTGKLVLDLYERFGPADRLVVLQHLPDTSPTLIRGTLTLRLRDPETITHVRIRLKGIVRTLVFKAHASGRHPVSDEVCFLEDSHPLWYRTDPQDGSVHYPPPPGENATSPEEAAAGKLQGTFRFPFVLTIPARLTHLPHTGQPYQPRPIRPPPSFMLDGNTTSSASSSSSSGAKSSPPAAALGGFEGSCRYYLKVTLGRAGLLKLNERWIVPVVFVPRQPVPVSPSPLRELALASTPATKTPNSKQDPQGWTDPGKYVTRTAMKKSSRFSRSAGAAAAAGWVRLEGRVPKPQKFSKANGELLEFEVQITCADATSLARFTPATIAVSLLQRTIVSAQGISNTYDSIVLHANRVTAIGGPAGYPVRGVGGAVAHEIVYSGAIKLVRPGLDDFVPSSEPPSRLLAVHHPLVRRLAQIPFSFSSARQRPKTDSDVLCFHSRLRAAHHRPPARSPHTQSQPTVPKSNGVVIPPSIHLSSLAIPVEIVSTPPRVRAAQQSSSSWSLSPPANGDPPLPPPPPPMYPAPSEPPPPPPPSRMTTTTTTTTSAAATGEASTPAAGGATIDQAEESRLEELYGLPPSYFEVVENERSSSPAASGGGTSGGGGGGFFGRRGAR</sequence>
<feature type="compositionally biased region" description="Low complexity" evidence="1">
    <location>
        <begin position="630"/>
        <end position="656"/>
    </location>
</feature>
<feature type="compositionally biased region" description="Pro residues" evidence="1">
    <location>
        <begin position="603"/>
        <end position="629"/>
    </location>
</feature>
<dbReference type="InterPro" id="IPR014752">
    <property type="entry name" value="Arrestin-like_C"/>
</dbReference>
<reference evidence="2 3" key="1">
    <citation type="submission" date="2020-11" db="EMBL/GenBank/DDBJ databases">
        <title>Kefir isolates.</title>
        <authorList>
            <person name="Marcisauskas S."/>
            <person name="Kim Y."/>
            <person name="Blasche S."/>
        </authorList>
    </citation>
    <scope>NUCLEOTIDE SEQUENCE [LARGE SCALE GENOMIC DNA]</scope>
    <source>
        <strain evidence="2 3">KR</strain>
    </source>
</reference>
<feature type="region of interest" description="Disordered" evidence="1">
    <location>
        <begin position="189"/>
        <end position="209"/>
    </location>
</feature>